<dbReference type="InterPro" id="IPR036457">
    <property type="entry name" value="PPM-type-like_dom_sf"/>
</dbReference>
<dbReference type="PROSITE" id="PS51746">
    <property type="entry name" value="PPM_2"/>
    <property type="match status" value="1"/>
</dbReference>
<protein>
    <submittedName>
        <fullName evidence="2">Protein phosphatase</fullName>
    </submittedName>
</protein>
<dbReference type="CDD" id="cd00143">
    <property type="entry name" value="PP2Cc"/>
    <property type="match status" value="1"/>
</dbReference>
<evidence type="ECO:0000313" key="2">
    <source>
        <dbReference type="EMBL" id="SNS42935.1"/>
    </source>
</evidence>
<dbReference type="SUPFAM" id="SSF81606">
    <property type="entry name" value="PP2C-like"/>
    <property type="match status" value="1"/>
</dbReference>
<dbReference type="OrthoDB" id="9801841at2"/>
<dbReference type="SMART" id="SM00332">
    <property type="entry name" value="PP2Cc"/>
    <property type="match status" value="1"/>
</dbReference>
<dbReference type="PANTHER" id="PTHR13832">
    <property type="entry name" value="PROTEIN PHOSPHATASE 2C"/>
    <property type="match status" value="1"/>
</dbReference>
<organism evidence="2 3">
    <name type="scientific">Granulicella rosea</name>
    <dbReference type="NCBI Taxonomy" id="474952"/>
    <lineage>
        <taxon>Bacteria</taxon>
        <taxon>Pseudomonadati</taxon>
        <taxon>Acidobacteriota</taxon>
        <taxon>Terriglobia</taxon>
        <taxon>Terriglobales</taxon>
        <taxon>Acidobacteriaceae</taxon>
        <taxon>Granulicella</taxon>
    </lineage>
</organism>
<dbReference type="AlphaFoldDB" id="A0A239EE37"/>
<evidence type="ECO:0000313" key="3">
    <source>
        <dbReference type="Proteomes" id="UP000198356"/>
    </source>
</evidence>
<dbReference type="Pfam" id="PF13672">
    <property type="entry name" value="PP2C_2"/>
    <property type="match status" value="1"/>
</dbReference>
<sequence>MLDLEFAELTDPGRVRENNEDAVGHVLPATPAMVQSQGWFFCLADGMGAHAKGEVASRLAIDTALDGFRKIPKGVMHVSLLPRLVQEANAAVYDAGHAQGGGGMGCTFVGCALRFDSAVVAHVGDSRCYLLRNGILTQLTHDHTMANEQVRLGILSAADAGSGEGRHLLTRSIGQELFVAADTITVNIIPGDLLFLCSDGLHGYVEEQEIRFLLDTRKPLEEIATSLIAAANKAGGYDNVSVQLIRVRSVERMGLYRGRPYRLL</sequence>
<feature type="domain" description="PPM-type phosphatase" evidence="1">
    <location>
        <begin position="5"/>
        <end position="247"/>
    </location>
</feature>
<reference evidence="2 3" key="1">
    <citation type="submission" date="2017-06" db="EMBL/GenBank/DDBJ databases">
        <authorList>
            <person name="Kim H.J."/>
            <person name="Triplett B.A."/>
        </authorList>
    </citation>
    <scope>NUCLEOTIDE SEQUENCE [LARGE SCALE GENOMIC DNA]</scope>
    <source>
        <strain evidence="2 3">DSM 18704</strain>
    </source>
</reference>
<accession>A0A239EE37</accession>
<dbReference type="InterPro" id="IPR015655">
    <property type="entry name" value="PP2C"/>
</dbReference>
<dbReference type="InterPro" id="IPR001932">
    <property type="entry name" value="PPM-type_phosphatase-like_dom"/>
</dbReference>
<dbReference type="PANTHER" id="PTHR13832:SF827">
    <property type="entry name" value="PROTEIN PHOSPHATASE 1L"/>
    <property type="match status" value="1"/>
</dbReference>
<keyword evidence="3" id="KW-1185">Reference proteome</keyword>
<dbReference type="RefSeq" id="WP_089407188.1">
    <property type="nucleotide sequence ID" value="NZ_FZOU01000001.1"/>
</dbReference>
<dbReference type="Gene3D" id="3.60.40.10">
    <property type="entry name" value="PPM-type phosphatase domain"/>
    <property type="match status" value="1"/>
</dbReference>
<gene>
    <name evidence="2" type="ORF">SAMN05421770_101930</name>
</gene>
<dbReference type="GO" id="GO:0004722">
    <property type="term" value="F:protein serine/threonine phosphatase activity"/>
    <property type="evidence" value="ECO:0007669"/>
    <property type="project" value="InterPro"/>
</dbReference>
<dbReference type="Proteomes" id="UP000198356">
    <property type="component" value="Unassembled WGS sequence"/>
</dbReference>
<dbReference type="EMBL" id="FZOU01000001">
    <property type="protein sequence ID" value="SNS42935.1"/>
    <property type="molecule type" value="Genomic_DNA"/>
</dbReference>
<dbReference type="SMART" id="SM00331">
    <property type="entry name" value="PP2C_SIG"/>
    <property type="match status" value="1"/>
</dbReference>
<name>A0A239EE37_9BACT</name>
<proteinExistence type="predicted"/>
<evidence type="ECO:0000259" key="1">
    <source>
        <dbReference type="PROSITE" id="PS51746"/>
    </source>
</evidence>